<accession>A0A1V4IKS1</accession>
<dbReference type="Pfam" id="PF23750">
    <property type="entry name" value="RsgI_M"/>
    <property type="match status" value="1"/>
</dbReference>
<evidence type="ECO:0000259" key="2">
    <source>
        <dbReference type="Pfam" id="PF23750"/>
    </source>
</evidence>
<dbReference type="Proteomes" id="UP000191056">
    <property type="component" value="Unassembled WGS sequence"/>
</dbReference>
<feature type="domain" description="Anti-sigma factor RsgI-like middle" evidence="2">
    <location>
        <begin position="95"/>
        <end position="239"/>
    </location>
</feature>
<dbReference type="InterPro" id="IPR055431">
    <property type="entry name" value="RsgI_M"/>
</dbReference>
<name>A0A1V4IKS1_9CLOT</name>
<feature type="compositionally biased region" description="Basic and acidic residues" evidence="1">
    <location>
        <begin position="345"/>
        <end position="380"/>
    </location>
</feature>
<feature type="compositionally biased region" description="Low complexity" evidence="1">
    <location>
        <begin position="331"/>
        <end position="342"/>
    </location>
</feature>
<dbReference type="RefSeq" id="WP_079440545.1">
    <property type="nucleotide sequence ID" value="NZ_MZGT01000039.1"/>
</dbReference>
<evidence type="ECO:0000313" key="4">
    <source>
        <dbReference type="Proteomes" id="UP000191056"/>
    </source>
</evidence>
<dbReference type="AlphaFoldDB" id="A0A1V4IKS1"/>
<evidence type="ECO:0000313" key="3">
    <source>
        <dbReference type="EMBL" id="OPJ60430.1"/>
    </source>
</evidence>
<protein>
    <submittedName>
        <fullName evidence="3">Anti-sigma-I factor RsgI</fullName>
    </submittedName>
</protein>
<feature type="region of interest" description="Disordered" evidence="1">
    <location>
        <begin position="265"/>
        <end position="419"/>
    </location>
</feature>
<organism evidence="3 4">
    <name type="scientific">Clostridium chromiireducens</name>
    <dbReference type="NCBI Taxonomy" id="225345"/>
    <lineage>
        <taxon>Bacteria</taxon>
        <taxon>Bacillati</taxon>
        <taxon>Bacillota</taxon>
        <taxon>Clostridia</taxon>
        <taxon>Eubacteriales</taxon>
        <taxon>Clostridiaceae</taxon>
        <taxon>Clostridium</taxon>
    </lineage>
</organism>
<comment type="caution">
    <text evidence="3">The sequence shown here is derived from an EMBL/GenBank/DDBJ whole genome shotgun (WGS) entry which is preliminary data.</text>
</comment>
<reference evidence="3 4" key="1">
    <citation type="submission" date="2017-03" db="EMBL/GenBank/DDBJ databases">
        <title>Genome sequence of Clostridium chromiireducens DSM 23318.</title>
        <authorList>
            <person name="Poehlein A."/>
            <person name="Daniel R."/>
        </authorList>
    </citation>
    <scope>NUCLEOTIDE SEQUENCE [LARGE SCALE GENOMIC DNA]</scope>
    <source>
        <strain evidence="3 4">DSM 23318</strain>
    </source>
</reference>
<feature type="compositionally biased region" description="Low complexity" evidence="1">
    <location>
        <begin position="381"/>
        <end position="419"/>
    </location>
</feature>
<feature type="compositionally biased region" description="Low complexity" evidence="1">
    <location>
        <begin position="281"/>
        <end position="308"/>
    </location>
</feature>
<sequence>MDDKLFEELEKLGIADTDLLLNEEMNLSLDTLTRKRIERSVKKKAGFYASTNTLSGRINDYLGGIYMKRKIALALSAVAVLGLGGGGYAYAKTPVAYVSVDINPSVELGVNAFDQVVSVEAYNEDGEKVLEGTDLINTNVDDAVSAVITNAISDGYIEEDDAITTDETATTSAAVEITVSTDKDGIADKLNESLKETADQTLENNNVDAEVETNKVALARRDEARQLGITPGKLNLIQKLQALDPEIKVEDYKSSSVKDIQKKTKELRKMKTSSETTTDSNAVTDITTDTNTDANATSTNTDVTTDGNTEQEEAVVAKPSVDSAAIAVPGKNKNSSSEKTSNGIIKKEENSTTGSVKKEENSNNGSVKKEENAAKKEEKSGAASEKNSDSSHGNGNSSKSEKSGNGNSSSENKGKGKNN</sequence>
<dbReference type="EMBL" id="MZGT01000039">
    <property type="protein sequence ID" value="OPJ60430.1"/>
    <property type="molecule type" value="Genomic_DNA"/>
</dbReference>
<dbReference type="STRING" id="225345.CLCHR_29160"/>
<evidence type="ECO:0000256" key="1">
    <source>
        <dbReference type="SAM" id="MobiDB-lite"/>
    </source>
</evidence>
<proteinExistence type="predicted"/>
<keyword evidence="4" id="KW-1185">Reference proteome</keyword>
<gene>
    <name evidence="3" type="primary">rsgI_1</name>
    <name evidence="3" type="ORF">CLCHR_29160</name>
</gene>
<dbReference type="OrthoDB" id="9800626at2"/>